<dbReference type="InterPro" id="IPR001279">
    <property type="entry name" value="Metallo-B-lactamas"/>
</dbReference>
<evidence type="ECO:0000256" key="2">
    <source>
        <dbReference type="HAMAP-Rule" id="MF_00457"/>
    </source>
</evidence>
<dbReference type="Proteomes" id="UP000253941">
    <property type="component" value="Unassembled WGS sequence"/>
</dbReference>
<dbReference type="PANTHER" id="PTHR43546:SF3">
    <property type="entry name" value="UPF0173 METAL-DEPENDENT HYDROLASE MJ1163"/>
    <property type="match status" value="1"/>
</dbReference>
<organism evidence="5 6">
    <name type="scientific">Ferruginivarius sediminum</name>
    <dbReference type="NCBI Taxonomy" id="2661937"/>
    <lineage>
        <taxon>Bacteria</taxon>
        <taxon>Pseudomonadati</taxon>
        <taxon>Pseudomonadota</taxon>
        <taxon>Alphaproteobacteria</taxon>
        <taxon>Rhodospirillales</taxon>
        <taxon>Rhodospirillaceae</taxon>
        <taxon>Ferruginivarius</taxon>
    </lineage>
</organism>
<evidence type="ECO:0000259" key="4">
    <source>
        <dbReference type="SMART" id="SM00849"/>
    </source>
</evidence>
<feature type="signal peptide" evidence="3">
    <location>
        <begin position="1"/>
        <end position="23"/>
    </location>
</feature>
<proteinExistence type="inferred from homology"/>
<sequence>MFRCLKTFTLTLALSVFGAPAWSADVQWFGQAAYKITTSRDQVILIDPFITGNPLTPDEHKDLAALGDVDLILVTHGHGDHIGDTGEIARMTGAKVALNADMGHTFRTLGIVPADQLIRFNKGGPIEPLEGVTVTMTHAEHSSEVVHANPETGAEQVYPGGEPAGYIIELSNGPTLYHAGDTGVFSDMAFIADYYRPDVAFLPIGGHFTMDPAHAAYAVENLLKTEIVVPMHYGTFPPLKGTPEAFKEALGDDYQGNVVVMEPGETRQF</sequence>
<protein>
    <recommendedName>
        <fullName evidence="2">UPF0173 metal-dependent hydrolase DRB17_13825</fullName>
    </recommendedName>
</protein>
<dbReference type="HAMAP" id="MF_00457">
    <property type="entry name" value="UPF0173"/>
    <property type="match status" value="1"/>
</dbReference>
<dbReference type="InterPro" id="IPR050114">
    <property type="entry name" value="UPF0173_UPF0282_UlaG_hydrolase"/>
</dbReference>
<name>A0A369TA19_9PROT</name>
<feature type="chain" id="PRO_5016613070" description="UPF0173 metal-dependent hydrolase DRB17_13825" evidence="3">
    <location>
        <begin position="24"/>
        <end position="269"/>
    </location>
</feature>
<keyword evidence="1 2" id="KW-0378">Hydrolase</keyword>
<dbReference type="InterPro" id="IPR022877">
    <property type="entry name" value="UPF0173"/>
</dbReference>
<evidence type="ECO:0000256" key="1">
    <source>
        <dbReference type="ARBA" id="ARBA00022801"/>
    </source>
</evidence>
<evidence type="ECO:0000256" key="3">
    <source>
        <dbReference type="SAM" id="SignalP"/>
    </source>
</evidence>
<dbReference type="Pfam" id="PF12706">
    <property type="entry name" value="Lactamase_B_2"/>
    <property type="match status" value="1"/>
</dbReference>
<comment type="caution">
    <text evidence="5">The sequence shown here is derived from an EMBL/GenBank/DDBJ whole genome shotgun (WGS) entry which is preliminary data.</text>
</comment>
<dbReference type="EMBL" id="QPMH01000013">
    <property type="protein sequence ID" value="RDD61344.1"/>
    <property type="molecule type" value="Genomic_DNA"/>
</dbReference>
<comment type="similarity">
    <text evidence="2">Belongs to the UPF0173 family.</text>
</comment>
<dbReference type="SUPFAM" id="SSF56281">
    <property type="entry name" value="Metallo-hydrolase/oxidoreductase"/>
    <property type="match status" value="1"/>
</dbReference>
<accession>A0A369TA19</accession>
<dbReference type="Gene3D" id="3.60.15.10">
    <property type="entry name" value="Ribonuclease Z/Hydroxyacylglutathione hydrolase-like"/>
    <property type="match status" value="1"/>
</dbReference>
<dbReference type="PANTHER" id="PTHR43546">
    <property type="entry name" value="UPF0173 METAL-DEPENDENT HYDROLASE MJ1163-RELATED"/>
    <property type="match status" value="1"/>
</dbReference>
<dbReference type="RefSeq" id="WP_114582806.1">
    <property type="nucleotide sequence ID" value="NZ_QPMH01000013.1"/>
</dbReference>
<dbReference type="NCBIfam" id="NF001911">
    <property type="entry name" value="PRK00685.1"/>
    <property type="match status" value="1"/>
</dbReference>
<evidence type="ECO:0000313" key="5">
    <source>
        <dbReference type="EMBL" id="RDD61344.1"/>
    </source>
</evidence>
<dbReference type="SMART" id="SM00849">
    <property type="entry name" value="Lactamase_B"/>
    <property type="match status" value="1"/>
</dbReference>
<keyword evidence="3" id="KW-0732">Signal</keyword>
<reference evidence="5 6" key="1">
    <citation type="submission" date="2018-07" db="EMBL/GenBank/DDBJ databases">
        <title>Venubactetium sediminum gen. nov., sp. nov., isolated from a marine solar saltern.</title>
        <authorList>
            <person name="Wang S."/>
        </authorList>
    </citation>
    <scope>NUCLEOTIDE SEQUENCE [LARGE SCALE GENOMIC DNA]</scope>
    <source>
        <strain evidence="5 6">WD2A32</strain>
    </source>
</reference>
<feature type="domain" description="Metallo-beta-lactamase" evidence="4">
    <location>
        <begin position="30"/>
        <end position="232"/>
    </location>
</feature>
<keyword evidence="6" id="KW-1185">Reference proteome</keyword>
<gene>
    <name evidence="5" type="ORF">DRB17_13825</name>
</gene>
<dbReference type="GO" id="GO:0016787">
    <property type="term" value="F:hydrolase activity"/>
    <property type="evidence" value="ECO:0007669"/>
    <property type="project" value="UniProtKB-UniRule"/>
</dbReference>
<evidence type="ECO:0000313" key="6">
    <source>
        <dbReference type="Proteomes" id="UP000253941"/>
    </source>
</evidence>
<dbReference type="AlphaFoldDB" id="A0A369TA19"/>
<dbReference type="InterPro" id="IPR036866">
    <property type="entry name" value="RibonucZ/Hydroxyglut_hydro"/>
</dbReference>